<dbReference type="HOGENOM" id="CLU_086356_3_1_9"/>
<sequence>MRLIKWLDEHLEETLMIILLIIIACVTMIQVIVRKVPWLTSLTWAEEFCRFMWIWSVFISLPYTIRMENMLRVGVLVDLLPQAMKKIIGIIVDLINMFCMGLLGFYSFEVLENIYTSHEFSPAMEWPMWIVYAVMLFGYVLATIRAFQVMILHVKRFHERELTTLEQTMQDAAKEAEMAKGGDE</sequence>
<dbReference type="InterPro" id="IPR007387">
    <property type="entry name" value="TRAP_DctQ"/>
</dbReference>
<evidence type="ECO:0000256" key="3">
    <source>
        <dbReference type="ARBA" id="ARBA00022475"/>
    </source>
</evidence>
<feature type="transmembrane region" description="Helical" evidence="9">
    <location>
        <begin position="126"/>
        <end position="147"/>
    </location>
</feature>
<dbReference type="eggNOG" id="COG3090">
    <property type="taxonomic scope" value="Bacteria"/>
</dbReference>
<feature type="domain" description="Tripartite ATP-independent periplasmic transporters DctQ component" evidence="10">
    <location>
        <begin position="23"/>
        <end position="154"/>
    </location>
</feature>
<keyword evidence="4" id="KW-0997">Cell inner membrane</keyword>
<dbReference type="Proteomes" id="UP000007093">
    <property type="component" value="Chromosome"/>
</dbReference>
<reference evidence="11 12" key="1">
    <citation type="journal article" date="2011" name="J. Bacteriol.">
        <title>Complete genome sequence of Acidaminococcus intestini RYC-MR95, a Gram-negative bacterium from the phylum Firmicutes.</title>
        <authorList>
            <person name="D'Auria G."/>
            <person name="Galan J.C."/>
            <person name="Rodriguez-Alcayna M."/>
            <person name="Moya A."/>
            <person name="Baquero F."/>
            <person name="Latorre A."/>
        </authorList>
    </citation>
    <scope>NUCLEOTIDE SEQUENCE [LARGE SCALE GENOMIC DNA]</scope>
    <source>
        <strain evidence="11 12">RyC-MR95</strain>
    </source>
</reference>
<feature type="transmembrane region" description="Helical" evidence="9">
    <location>
        <begin position="87"/>
        <end position="106"/>
    </location>
</feature>
<accession>G4Q5Y8</accession>
<dbReference type="PROSITE" id="PS51257">
    <property type="entry name" value="PROKAR_LIPOPROTEIN"/>
    <property type="match status" value="1"/>
</dbReference>
<feature type="transmembrane region" description="Helical" evidence="9">
    <location>
        <begin position="53"/>
        <end position="75"/>
    </location>
</feature>
<dbReference type="EMBL" id="CP003058">
    <property type="protein sequence ID" value="AEQ21289.1"/>
    <property type="molecule type" value="Genomic_DNA"/>
</dbReference>
<dbReference type="PANTHER" id="PTHR35011:SF2">
    <property type="entry name" value="2,3-DIKETO-L-GULONATE TRAP TRANSPORTER SMALL PERMEASE PROTEIN YIAM"/>
    <property type="match status" value="1"/>
</dbReference>
<comment type="subcellular location">
    <subcellularLocation>
        <location evidence="1">Cell inner membrane</location>
        <topology evidence="1">Multi-pass membrane protein</topology>
    </subcellularLocation>
</comment>
<dbReference type="PANTHER" id="PTHR35011">
    <property type="entry name" value="2,3-DIKETO-L-GULONATE TRAP TRANSPORTER SMALL PERMEASE PROTEIN YIAM"/>
    <property type="match status" value="1"/>
</dbReference>
<dbReference type="Pfam" id="PF04290">
    <property type="entry name" value="DctQ"/>
    <property type="match status" value="1"/>
</dbReference>
<proteinExistence type="inferred from homology"/>
<keyword evidence="3" id="KW-1003">Cell membrane</keyword>
<keyword evidence="5 9" id="KW-0812">Transmembrane</keyword>
<dbReference type="GO" id="GO:0005886">
    <property type="term" value="C:plasma membrane"/>
    <property type="evidence" value="ECO:0007669"/>
    <property type="project" value="UniProtKB-SubCell"/>
</dbReference>
<evidence type="ECO:0000256" key="2">
    <source>
        <dbReference type="ARBA" id="ARBA00022448"/>
    </source>
</evidence>
<feature type="transmembrane region" description="Helical" evidence="9">
    <location>
        <begin position="12"/>
        <end position="33"/>
    </location>
</feature>
<keyword evidence="2" id="KW-0813">Transport</keyword>
<organism evidence="11 12">
    <name type="scientific">Acidaminococcus intestini (strain RyC-MR95)</name>
    <dbReference type="NCBI Taxonomy" id="568816"/>
    <lineage>
        <taxon>Bacteria</taxon>
        <taxon>Bacillati</taxon>
        <taxon>Bacillota</taxon>
        <taxon>Negativicutes</taxon>
        <taxon>Acidaminococcales</taxon>
        <taxon>Acidaminococcaceae</taxon>
        <taxon>Acidaminococcus</taxon>
    </lineage>
</organism>
<evidence type="ECO:0000256" key="7">
    <source>
        <dbReference type="ARBA" id="ARBA00023136"/>
    </source>
</evidence>
<evidence type="ECO:0000256" key="1">
    <source>
        <dbReference type="ARBA" id="ARBA00004429"/>
    </source>
</evidence>
<protein>
    <submittedName>
        <fullName evidence="11">TRAP dicarboxylate transporter</fullName>
    </submittedName>
</protein>
<evidence type="ECO:0000256" key="4">
    <source>
        <dbReference type="ARBA" id="ARBA00022519"/>
    </source>
</evidence>
<keyword evidence="12" id="KW-1185">Reference proteome</keyword>
<dbReference type="AlphaFoldDB" id="G4Q5Y8"/>
<evidence type="ECO:0000256" key="9">
    <source>
        <dbReference type="SAM" id="Phobius"/>
    </source>
</evidence>
<dbReference type="KEGG" id="ain:Acin_0036"/>
<evidence type="ECO:0000256" key="6">
    <source>
        <dbReference type="ARBA" id="ARBA00022989"/>
    </source>
</evidence>
<dbReference type="RefSeq" id="WP_009015141.1">
    <property type="nucleotide sequence ID" value="NC_016077.1"/>
</dbReference>
<evidence type="ECO:0000256" key="8">
    <source>
        <dbReference type="ARBA" id="ARBA00038436"/>
    </source>
</evidence>
<evidence type="ECO:0000313" key="11">
    <source>
        <dbReference type="EMBL" id="AEQ21289.1"/>
    </source>
</evidence>
<name>G4Q5Y8_ACIIR</name>
<evidence type="ECO:0000259" key="10">
    <source>
        <dbReference type="Pfam" id="PF04290"/>
    </source>
</evidence>
<evidence type="ECO:0000313" key="12">
    <source>
        <dbReference type="Proteomes" id="UP000007093"/>
    </source>
</evidence>
<dbReference type="GeneID" id="92877759"/>
<dbReference type="GO" id="GO:0022857">
    <property type="term" value="F:transmembrane transporter activity"/>
    <property type="evidence" value="ECO:0007669"/>
    <property type="project" value="TreeGrafter"/>
</dbReference>
<dbReference type="GO" id="GO:0015740">
    <property type="term" value="P:C4-dicarboxylate transport"/>
    <property type="evidence" value="ECO:0007669"/>
    <property type="project" value="TreeGrafter"/>
</dbReference>
<evidence type="ECO:0000256" key="5">
    <source>
        <dbReference type="ARBA" id="ARBA00022692"/>
    </source>
</evidence>
<keyword evidence="7 9" id="KW-0472">Membrane</keyword>
<dbReference type="InParanoid" id="G4Q5Y8"/>
<keyword evidence="6 9" id="KW-1133">Transmembrane helix</keyword>
<dbReference type="PATRIC" id="fig|568816.4.peg.32"/>
<dbReference type="InterPro" id="IPR055348">
    <property type="entry name" value="DctQ"/>
</dbReference>
<dbReference type="STRING" id="568816.Acin_0036"/>
<gene>
    <name evidence="11" type="primary">dctQ</name>
    <name evidence="11" type="ordered locus">Acin_0036</name>
</gene>
<comment type="similarity">
    <text evidence="8">Belongs to the TRAP transporter small permease family.</text>
</comment>